<proteinExistence type="predicted"/>
<feature type="domain" description="F-box" evidence="1">
    <location>
        <begin position="7"/>
        <end position="42"/>
    </location>
</feature>
<dbReference type="OrthoDB" id="1693699at2759"/>
<evidence type="ECO:0000259" key="1">
    <source>
        <dbReference type="Pfam" id="PF12937"/>
    </source>
</evidence>
<dbReference type="InterPro" id="IPR001810">
    <property type="entry name" value="F-box_dom"/>
</dbReference>
<dbReference type="Pfam" id="PF12937">
    <property type="entry name" value="F-box-like"/>
    <property type="match status" value="1"/>
</dbReference>
<protein>
    <recommendedName>
        <fullName evidence="1">F-box domain-containing protein</fullName>
    </recommendedName>
</protein>
<evidence type="ECO:0000313" key="2">
    <source>
        <dbReference type="EMBL" id="KAE8056887.1"/>
    </source>
</evidence>
<keyword evidence="3" id="KW-1185">Reference proteome</keyword>
<organism evidence="2 3">
    <name type="scientific">Carpinus fangiana</name>
    <dbReference type="NCBI Taxonomy" id="176857"/>
    <lineage>
        <taxon>Eukaryota</taxon>
        <taxon>Viridiplantae</taxon>
        <taxon>Streptophyta</taxon>
        <taxon>Embryophyta</taxon>
        <taxon>Tracheophyta</taxon>
        <taxon>Spermatophyta</taxon>
        <taxon>Magnoliopsida</taxon>
        <taxon>eudicotyledons</taxon>
        <taxon>Gunneridae</taxon>
        <taxon>Pentapetalae</taxon>
        <taxon>rosids</taxon>
        <taxon>fabids</taxon>
        <taxon>Fagales</taxon>
        <taxon>Betulaceae</taxon>
        <taxon>Carpinus</taxon>
    </lineage>
</organism>
<dbReference type="AlphaFoldDB" id="A0A5N6RAR1"/>
<dbReference type="InterPro" id="IPR036047">
    <property type="entry name" value="F-box-like_dom_sf"/>
</dbReference>
<evidence type="ECO:0000313" key="3">
    <source>
        <dbReference type="Proteomes" id="UP000327013"/>
    </source>
</evidence>
<reference evidence="2 3" key="1">
    <citation type="submission" date="2019-06" db="EMBL/GenBank/DDBJ databases">
        <title>A chromosomal-level reference genome of Carpinus fangiana (Coryloideae, Betulaceae).</title>
        <authorList>
            <person name="Yang X."/>
            <person name="Wang Z."/>
            <person name="Zhang L."/>
            <person name="Hao G."/>
            <person name="Liu J."/>
            <person name="Yang Y."/>
        </authorList>
    </citation>
    <scope>NUCLEOTIDE SEQUENCE [LARGE SCALE GENOMIC DNA]</scope>
    <source>
        <strain evidence="2">Cfa_2016G</strain>
        <tissue evidence="2">Leaf</tissue>
    </source>
</reference>
<sequence length="353" mass="39136">MDGFDPIPDSLVLLIFNFVSDVKTLIRCRVVSKRFNSLVSQADSLLLKVDCVIPPESSDADSLSFIRSILKNLHKLVSHKPHSTRTHRSLLNSPAQILRGFQEIRDLEIELPSGDLKLEKNAAVKWRAEFGKTLRSCVIFGFRELRSSPPSHIPADFSEVGFAGGLKLRVVWTISALVAASARHHLLREVVKKHKQLERLVLRDKDGEGTVVMDKDGLREFREDPAELQDSDDLSVVIGGEGGQGQGQGMWERKLGGRTPVPSVRLRMRHVLKLEVEGGAWMGGATLVIVKPTSSSWMDDGAQAQQQTMEGDVEDEEEKDAELALEAFGGGVYEEAVRALVNTRGYLLEMNSF</sequence>
<dbReference type="Proteomes" id="UP000327013">
    <property type="component" value="Chromosome 5"/>
</dbReference>
<accession>A0A5N6RAR1</accession>
<dbReference type="PANTHER" id="PTHR31215">
    <property type="entry name" value="OS05G0510400 PROTEIN-RELATED"/>
    <property type="match status" value="1"/>
</dbReference>
<dbReference type="EMBL" id="CM017325">
    <property type="protein sequence ID" value="KAE8056887.1"/>
    <property type="molecule type" value="Genomic_DNA"/>
</dbReference>
<dbReference type="Gene3D" id="1.20.1280.50">
    <property type="match status" value="1"/>
</dbReference>
<name>A0A5N6RAR1_9ROSI</name>
<gene>
    <name evidence="2" type="ORF">FH972_013621</name>
</gene>
<dbReference type="InterPro" id="IPR044809">
    <property type="entry name" value="AUF1-like"/>
</dbReference>
<dbReference type="SUPFAM" id="SSF81383">
    <property type="entry name" value="F-box domain"/>
    <property type="match status" value="1"/>
</dbReference>